<comment type="caution">
    <text evidence="3">The sequence shown here is derived from an EMBL/GenBank/DDBJ whole genome shotgun (WGS) entry which is preliminary data.</text>
</comment>
<keyword evidence="1" id="KW-0732">Signal</keyword>
<dbReference type="InterPro" id="IPR036908">
    <property type="entry name" value="RlpA-like_sf"/>
</dbReference>
<keyword evidence="4" id="KW-1185">Reference proteome</keyword>
<dbReference type="Gene3D" id="3.10.350.10">
    <property type="entry name" value="LysM domain"/>
    <property type="match status" value="4"/>
</dbReference>
<dbReference type="Proteomes" id="UP000309488">
    <property type="component" value="Unassembled WGS sequence"/>
</dbReference>
<reference evidence="3 4" key="1">
    <citation type="submission" date="2019-04" db="EMBL/GenBank/DDBJ databases">
        <title>Pedobacter sp. RP-3-22 sp. nov., isolated from Arctic soil.</title>
        <authorList>
            <person name="Dahal R.H."/>
            <person name="Kim D.-U."/>
        </authorList>
    </citation>
    <scope>NUCLEOTIDE SEQUENCE [LARGE SCALE GENOMIC DNA]</scope>
    <source>
        <strain evidence="3 4">RP-3-22</strain>
    </source>
</reference>
<dbReference type="PANTHER" id="PTHR33734:SF22">
    <property type="entry name" value="MEMBRANE-BOUND LYTIC MUREIN TRANSGLYCOSYLASE D"/>
    <property type="match status" value="1"/>
</dbReference>
<dbReference type="AlphaFoldDB" id="A0A4U1CHM3"/>
<protein>
    <submittedName>
        <fullName evidence="3">LysM peptidoglycan-binding domain-containing protein</fullName>
    </submittedName>
</protein>
<name>A0A4U1CHM3_9SPHI</name>
<evidence type="ECO:0000313" key="3">
    <source>
        <dbReference type="EMBL" id="TKC06771.1"/>
    </source>
</evidence>
<dbReference type="Gene3D" id="2.40.40.10">
    <property type="entry name" value="RlpA-like domain"/>
    <property type="match status" value="1"/>
</dbReference>
<dbReference type="CDD" id="cd00118">
    <property type="entry name" value="LysM"/>
    <property type="match status" value="4"/>
</dbReference>
<evidence type="ECO:0000259" key="2">
    <source>
        <dbReference type="PROSITE" id="PS51782"/>
    </source>
</evidence>
<evidence type="ECO:0000313" key="4">
    <source>
        <dbReference type="Proteomes" id="UP000309488"/>
    </source>
</evidence>
<dbReference type="GO" id="GO:0008932">
    <property type="term" value="F:lytic endotransglycosylase activity"/>
    <property type="evidence" value="ECO:0007669"/>
    <property type="project" value="TreeGrafter"/>
</dbReference>
<feature type="domain" description="LysM" evidence="2">
    <location>
        <begin position="180"/>
        <end position="223"/>
    </location>
</feature>
<proteinExistence type="predicted"/>
<feature type="chain" id="PRO_5020739545" evidence="1">
    <location>
        <begin position="22"/>
        <end position="444"/>
    </location>
</feature>
<dbReference type="PROSITE" id="PS51782">
    <property type="entry name" value="LYSM"/>
    <property type="match status" value="3"/>
</dbReference>
<gene>
    <name evidence="3" type="ORF">FA048_16350</name>
</gene>
<dbReference type="SUPFAM" id="SSF54106">
    <property type="entry name" value="LysM domain"/>
    <property type="match status" value="4"/>
</dbReference>
<dbReference type="InterPro" id="IPR036779">
    <property type="entry name" value="LysM_dom_sf"/>
</dbReference>
<dbReference type="OrthoDB" id="2149800at2"/>
<dbReference type="RefSeq" id="WP_136843095.1">
    <property type="nucleotide sequence ID" value="NZ_SWBR01000004.1"/>
</dbReference>
<dbReference type="PANTHER" id="PTHR33734">
    <property type="entry name" value="LYSM DOMAIN-CONTAINING GPI-ANCHORED PROTEIN 2"/>
    <property type="match status" value="1"/>
</dbReference>
<dbReference type="Pfam" id="PF01476">
    <property type="entry name" value="LysM"/>
    <property type="match status" value="4"/>
</dbReference>
<feature type="signal peptide" evidence="1">
    <location>
        <begin position="1"/>
        <end position="21"/>
    </location>
</feature>
<dbReference type="InterPro" id="IPR018392">
    <property type="entry name" value="LysM"/>
</dbReference>
<dbReference type="EMBL" id="SWBR01000004">
    <property type="protein sequence ID" value="TKC06771.1"/>
    <property type="molecule type" value="Genomic_DNA"/>
</dbReference>
<accession>A0A4U1CHM3</accession>
<feature type="domain" description="LysM" evidence="2">
    <location>
        <begin position="101"/>
        <end position="144"/>
    </location>
</feature>
<evidence type="ECO:0000256" key="1">
    <source>
        <dbReference type="SAM" id="SignalP"/>
    </source>
</evidence>
<organism evidence="3 4">
    <name type="scientific">Pedobacter polaris</name>
    <dbReference type="NCBI Taxonomy" id="2571273"/>
    <lineage>
        <taxon>Bacteria</taxon>
        <taxon>Pseudomonadati</taxon>
        <taxon>Bacteroidota</taxon>
        <taxon>Sphingobacteriia</taxon>
        <taxon>Sphingobacteriales</taxon>
        <taxon>Sphingobacteriaceae</taxon>
        <taxon>Pedobacter</taxon>
    </lineage>
</organism>
<sequence length="444" mass="48358">MHKIYTLLLAGLLANISVVYASNTIDSIGVENNKGKKLIIHKVEAKETYYSIAKKYRVGYKDVMTFNESKLLQVGIVIKVPTEISFTAISSPAPTNSAAVIDYTIKAKDNLNMLAERYGTTVDEIKRVNGLRSINLQIGQVLKIPTNENVAIPIAEAKTPPSEKIVIDNKTTTNEAIANVEHTIKAKENLNLIAEKYGTTVEEIKRINGLSSNNLRIGQVLKISSTNPVSLGTAPENVVVLPSVKPSLKANKEQPVQTNVNNSGGFEHTVIVGETIYSIAKKYGLTTYQLKTANNLSANEVVTGQKLIIKDAKTLEGTDAGTEDDSPTTNPNTIKDPNLKYPASKYGITQVEEKGTAIWIADQDLDPNKMLVLHRSAPVGTIIKVTNPMTNRSAFAKVVGKFTENESTKDVIIVMTKAVADAVGALDKRFFCNINYGAQENEQQ</sequence>
<dbReference type="SMART" id="SM00257">
    <property type="entry name" value="LysM"/>
    <property type="match status" value="4"/>
</dbReference>
<feature type="domain" description="LysM" evidence="2">
    <location>
        <begin position="266"/>
        <end position="309"/>
    </location>
</feature>